<protein>
    <submittedName>
        <fullName evidence="2">Uncharacterized protein</fullName>
    </submittedName>
</protein>
<accession>A0ABS4UA02</accession>
<reference evidence="2 3" key="1">
    <citation type="submission" date="2021-03" db="EMBL/GenBank/DDBJ databases">
        <title>Sequencing the genomes of 1000 actinobacteria strains.</title>
        <authorList>
            <person name="Klenk H.-P."/>
        </authorList>
    </citation>
    <scope>NUCLEOTIDE SEQUENCE [LARGE SCALE GENOMIC DNA]</scope>
    <source>
        <strain evidence="2 3">DSM 44506</strain>
    </source>
</reference>
<feature type="transmembrane region" description="Helical" evidence="1">
    <location>
        <begin position="6"/>
        <end position="26"/>
    </location>
</feature>
<keyword evidence="3" id="KW-1185">Reference proteome</keyword>
<evidence type="ECO:0000256" key="1">
    <source>
        <dbReference type="SAM" id="Phobius"/>
    </source>
</evidence>
<dbReference type="EMBL" id="JAGINY010000001">
    <property type="protein sequence ID" value="MBP2333345.1"/>
    <property type="molecule type" value="Genomic_DNA"/>
</dbReference>
<evidence type="ECO:0000313" key="3">
    <source>
        <dbReference type="Proteomes" id="UP001519305"/>
    </source>
</evidence>
<sequence>MAAYFSTMATVLPVLLVAGLIDKVTLREYSKTRYRSKFAKISVSLALIAVYVAATMVAVPEENVPEWLSTAAAAVCAGSLGNLLVFIAFLVWHSLDEDPHPDRVQTELREAKARVRALESKAENDAEEGTAQP</sequence>
<dbReference type="RefSeq" id="WP_209654015.1">
    <property type="nucleotide sequence ID" value="NZ_CP047357.1"/>
</dbReference>
<feature type="transmembrane region" description="Helical" evidence="1">
    <location>
        <begin position="71"/>
        <end position="92"/>
    </location>
</feature>
<organism evidence="2 3">
    <name type="scientific">Corynebacterium freneyi</name>
    <dbReference type="NCBI Taxonomy" id="134034"/>
    <lineage>
        <taxon>Bacteria</taxon>
        <taxon>Bacillati</taxon>
        <taxon>Actinomycetota</taxon>
        <taxon>Actinomycetes</taxon>
        <taxon>Mycobacteriales</taxon>
        <taxon>Corynebacteriaceae</taxon>
        <taxon>Corynebacterium</taxon>
    </lineage>
</organism>
<evidence type="ECO:0000313" key="2">
    <source>
        <dbReference type="EMBL" id="MBP2333345.1"/>
    </source>
</evidence>
<gene>
    <name evidence="2" type="ORF">JOF33_002044</name>
</gene>
<keyword evidence="1" id="KW-1133">Transmembrane helix</keyword>
<proteinExistence type="predicted"/>
<feature type="transmembrane region" description="Helical" evidence="1">
    <location>
        <begin position="38"/>
        <end position="59"/>
    </location>
</feature>
<keyword evidence="1" id="KW-0812">Transmembrane</keyword>
<comment type="caution">
    <text evidence="2">The sequence shown here is derived from an EMBL/GenBank/DDBJ whole genome shotgun (WGS) entry which is preliminary data.</text>
</comment>
<dbReference type="Proteomes" id="UP001519305">
    <property type="component" value="Unassembled WGS sequence"/>
</dbReference>
<keyword evidence="1" id="KW-0472">Membrane</keyword>
<name>A0ABS4UA02_9CORY</name>